<sequence length="84" mass="9211">MVVSVINYGPPPTVRRIQVIRAPVNSVEGKKLMGNIFDKEETINIHQPRGCSFKPTVYQIAALDSSTAFEGTSRNARPQSPGKI</sequence>
<organism evidence="1 2">
    <name type="scientific">Oedothorax gibbosus</name>
    <dbReference type="NCBI Taxonomy" id="931172"/>
    <lineage>
        <taxon>Eukaryota</taxon>
        <taxon>Metazoa</taxon>
        <taxon>Ecdysozoa</taxon>
        <taxon>Arthropoda</taxon>
        <taxon>Chelicerata</taxon>
        <taxon>Arachnida</taxon>
        <taxon>Araneae</taxon>
        <taxon>Araneomorphae</taxon>
        <taxon>Entelegynae</taxon>
        <taxon>Araneoidea</taxon>
        <taxon>Linyphiidae</taxon>
        <taxon>Erigoninae</taxon>
        <taxon>Oedothorax</taxon>
    </lineage>
</organism>
<dbReference type="Proteomes" id="UP000827092">
    <property type="component" value="Unassembled WGS sequence"/>
</dbReference>
<dbReference type="EMBL" id="JAFNEN010000170">
    <property type="protein sequence ID" value="KAG8190942.1"/>
    <property type="molecule type" value="Genomic_DNA"/>
</dbReference>
<dbReference type="AlphaFoldDB" id="A0AAV6V3G9"/>
<comment type="caution">
    <text evidence="1">The sequence shown here is derived from an EMBL/GenBank/DDBJ whole genome shotgun (WGS) entry which is preliminary data.</text>
</comment>
<evidence type="ECO:0000313" key="1">
    <source>
        <dbReference type="EMBL" id="KAG8190942.1"/>
    </source>
</evidence>
<gene>
    <name evidence="1" type="ORF">JTE90_002548</name>
</gene>
<accession>A0AAV6V3G9</accession>
<proteinExistence type="predicted"/>
<evidence type="ECO:0000313" key="2">
    <source>
        <dbReference type="Proteomes" id="UP000827092"/>
    </source>
</evidence>
<reference evidence="1 2" key="1">
    <citation type="journal article" date="2022" name="Nat. Ecol. Evol.">
        <title>A masculinizing supergene underlies an exaggerated male reproductive morph in a spider.</title>
        <authorList>
            <person name="Hendrickx F."/>
            <person name="De Corte Z."/>
            <person name="Sonet G."/>
            <person name="Van Belleghem S.M."/>
            <person name="Kostlbacher S."/>
            <person name="Vangestel C."/>
        </authorList>
    </citation>
    <scope>NUCLEOTIDE SEQUENCE [LARGE SCALE GENOMIC DNA]</scope>
    <source>
        <strain evidence="1">W744_W776</strain>
    </source>
</reference>
<protein>
    <submittedName>
        <fullName evidence="1">Uncharacterized protein</fullName>
    </submittedName>
</protein>
<keyword evidence="2" id="KW-1185">Reference proteome</keyword>
<name>A0AAV6V3G9_9ARAC</name>